<sequence length="140" mass="14177">MLERIRPLALLIGRVGIGVVFLVHGWQKFTTMGLSGTTAFFEQIGVPLPGLAGPAVAVLEVAGGLALILGAALPLAGTLLALDMVGAIVFVHGANGFTADKGGYEFVLALAVAAVAIGFSGGGSLALDALWQRRRTPAAL</sequence>
<proteinExistence type="inferred from homology"/>
<dbReference type="Pfam" id="PF07681">
    <property type="entry name" value="DoxX"/>
    <property type="match status" value="1"/>
</dbReference>
<dbReference type="InterPro" id="IPR051907">
    <property type="entry name" value="DoxX-like_oxidoreductase"/>
</dbReference>
<evidence type="ECO:0000313" key="9">
    <source>
        <dbReference type="Proteomes" id="UP001551675"/>
    </source>
</evidence>
<dbReference type="PANTHER" id="PTHR33452:SF1">
    <property type="entry name" value="INNER MEMBRANE PROTEIN YPHA-RELATED"/>
    <property type="match status" value="1"/>
</dbReference>
<evidence type="ECO:0000256" key="4">
    <source>
        <dbReference type="ARBA" id="ARBA00022692"/>
    </source>
</evidence>
<evidence type="ECO:0000256" key="7">
    <source>
        <dbReference type="SAM" id="Phobius"/>
    </source>
</evidence>
<organism evidence="8 9">
    <name type="scientific">Microtetraspora glauca</name>
    <dbReference type="NCBI Taxonomy" id="1996"/>
    <lineage>
        <taxon>Bacteria</taxon>
        <taxon>Bacillati</taxon>
        <taxon>Actinomycetota</taxon>
        <taxon>Actinomycetes</taxon>
        <taxon>Streptosporangiales</taxon>
        <taxon>Streptosporangiaceae</taxon>
        <taxon>Microtetraspora</taxon>
    </lineage>
</organism>
<feature type="transmembrane region" description="Helical" evidence="7">
    <location>
        <begin position="106"/>
        <end position="127"/>
    </location>
</feature>
<comment type="similarity">
    <text evidence="2">Belongs to the DoxX family.</text>
</comment>
<keyword evidence="9" id="KW-1185">Reference proteome</keyword>
<dbReference type="EMBL" id="JBFALK010000011">
    <property type="protein sequence ID" value="MEV0971090.1"/>
    <property type="molecule type" value="Genomic_DNA"/>
</dbReference>
<dbReference type="RefSeq" id="WP_061258961.1">
    <property type="nucleotide sequence ID" value="NZ_JBFALK010000011.1"/>
</dbReference>
<evidence type="ECO:0000256" key="3">
    <source>
        <dbReference type="ARBA" id="ARBA00022475"/>
    </source>
</evidence>
<keyword evidence="3" id="KW-1003">Cell membrane</keyword>
<dbReference type="InterPro" id="IPR032808">
    <property type="entry name" value="DoxX"/>
</dbReference>
<dbReference type="PANTHER" id="PTHR33452">
    <property type="entry name" value="OXIDOREDUCTASE CATD-RELATED"/>
    <property type="match status" value="1"/>
</dbReference>
<gene>
    <name evidence="8" type="ORF">AB0I59_20880</name>
</gene>
<keyword evidence="5 7" id="KW-1133">Transmembrane helix</keyword>
<evidence type="ECO:0000256" key="1">
    <source>
        <dbReference type="ARBA" id="ARBA00004651"/>
    </source>
</evidence>
<evidence type="ECO:0000256" key="6">
    <source>
        <dbReference type="ARBA" id="ARBA00023136"/>
    </source>
</evidence>
<feature type="transmembrane region" description="Helical" evidence="7">
    <location>
        <begin position="7"/>
        <end position="26"/>
    </location>
</feature>
<accession>A0ABV3GHI8</accession>
<comment type="subcellular location">
    <subcellularLocation>
        <location evidence="1">Cell membrane</location>
        <topology evidence="1">Multi-pass membrane protein</topology>
    </subcellularLocation>
</comment>
<dbReference type="Proteomes" id="UP001551675">
    <property type="component" value="Unassembled WGS sequence"/>
</dbReference>
<keyword evidence="4 7" id="KW-0812">Transmembrane</keyword>
<protein>
    <submittedName>
        <fullName evidence="8">DoxX family protein</fullName>
    </submittedName>
</protein>
<comment type="caution">
    <text evidence="8">The sequence shown here is derived from an EMBL/GenBank/DDBJ whole genome shotgun (WGS) entry which is preliminary data.</text>
</comment>
<evidence type="ECO:0000256" key="2">
    <source>
        <dbReference type="ARBA" id="ARBA00006679"/>
    </source>
</evidence>
<feature type="transmembrane region" description="Helical" evidence="7">
    <location>
        <begin position="75"/>
        <end position="94"/>
    </location>
</feature>
<name>A0ABV3GHI8_MICGL</name>
<evidence type="ECO:0000313" key="8">
    <source>
        <dbReference type="EMBL" id="MEV0971090.1"/>
    </source>
</evidence>
<keyword evidence="6 7" id="KW-0472">Membrane</keyword>
<evidence type="ECO:0000256" key="5">
    <source>
        <dbReference type="ARBA" id="ARBA00022989"/>
    </source>
</evidence>
<reference evidence="8 9" key="1">
    <citation type="submission" date="2024-06" db="EMBL/GenBank/DDBJ databases">
        <title>The Natural Products Discovery Center: Release of the First 8490 Sequenced Strains for Exploring Actinobacteria Biosynthetic Diversity.</title>
        <authorList>
            <person name="Kalkreuter E."/>
            <person name="Kautsar S.A."/>
            <person name="Yang D."/>
            <person name="Bader C.D."/>
            <person name="Teijaro C.N."/>
            <person name="Fluegel L."/>
            <person name="Davis C.M."/>
            <person name="Simpson J.R."/>
            <person name="Lauterbach L."/>
            <person name="Steele A.D."/>
            <person name="Gui C."/>
            <person name="Meng S."/>
            <person name="Li G."/>
            <person name="Viehrig K."/>
            <person name="Ye F."/>
            <person name="Su P."/>
            <person name="Kiefer A.F."/>
            <person name="Nichols A."/>
            <person name="Cepeda A.J."/>
            <person name="Yan W."/>
            <person name="Fan B."/>
            <person name="Jiang Y."/>
            <person name="Adhikari A."/>
            <person name="Zheng C.-J."/>
            <person name="Schuster L."/>
            <person name="Cowan T.M."/>
            <person name="Smanski M.J."/>
            <person name="Chevrette M.G."/>
            <person name="De Carvalho L.P.S."/>
            <person name="Shen B."/>
        </authorList>
    </citation>
    <scope>NUCLEOTIDE SEQUENCE [LARGE SCALE GENOMIC DNA]</scope>
    <source>
        <strain evidence="8 9">NPDC050100</strain>
    </source>
</reference>
<feature type="transmembrane region" description="Helical" evidence="7">
    <location>
        <begin position="46"/>
        <end position="68"/>
    </location>
</feature>